<feature type="compositionally biased region" description="Low complexity" evidence="1">
    <location>
        <begin position="69"/>
        <end position="83"/>
    </location>
</feature>
<evidence type="ECO:0000313" key="3">
    <source>
        <dbReference type="Proteomes" id="UP001551210"/>
    </source>
</evidence>
<evidence type="ECO:0008006" key="4">
    <source>
        <dbReference type="Google" id="ProtNLM"/>
    </source>
</evidence>
<dbReference type="RefSeq" id="WP_359210487.1">
    <property type="nucleotide sequence ID" value="NZ_JBEZAM010000029.1"/>
</dbReference>
<dbReference type="EMBL" id="JBEZAM010000029">
    <property type="protein sequence ID" value="MEU7295686.1"/>
    <property type="molecule type" value="Genomic_DNA"/>
</dbReference>
<gene>
    <name evidence="2" type="ORF">AB0A76_21095</name>
</gene>
<sequence>MGVFAVFRRKKKDVATVSPAAASEEAGTVAVDGTSVEDGDAASGADAPEAVASTEVTEIETEDPEDTDGTAAAEAVEAAADAVEIPKQQSAEAAADNEAGEGARR</sequence>
<evidence type="ECO:0000313" key="2">
    <source>
        <dbReference type="EMBL" id="MEU7295686.1"/>
    </source>
</evidence>
<comment type="caution">
    <text evidence="2">The sequence shown here is derived from an EMBL/GenBank/DDBJ whole genome shotgun (WGS) entry which is preliminary data.</text>
</comment>
<feature type="compositionally biased region" description="Acidic residues" evidence="1">
    <location>
        <begin position="57"/>
        <end position="68"/>
    </location>
</feature>
<evidence type="ECO:0000256" key="1">
    <source>
        <dbReference type="SAM" id="MobiDB-lite"/>
    </source>
</evidence>
<organism evidence="2 3">
    <name type="scientific">Streptomyces exfoliatus</name>
    <name type="common">Streptomyces hydrogenans</name>
    <dbReference type="NCBI Taxonomy" id="1905"/>
    <lineage>
        <taxon>Bacteria</taxon>
        <taxon>Bacillati</taxon>
        <taxon>Actinomycetota</taxon>
        <taxon>Actinomycetes</taxon>
        <taxon>Kitasatosporales</taxon>
        <taxon>Streptomycetaceae</taxon>
        <taxon>Streptomyces</taxon>
    </lineage>
</organism>
<protein>
    <recommendedName>
        <fullName evidence="4">Gliding motility protein</fullName>
    </recommendedName>
</protein>
<reference evidence="2 3" key="1">
    <citation type="submission" date="2024-06" db="EMBL/GenBank/DDBJ databases">
        <title>The Natural Products Discovery Center: Release of the First 8490 Sequenced Strains for Exploring Actinobacteria Biosynthetic Diversity.</title>
        <authorList>
            <person name="Kalkreuter E."/>
            <person name="Kautsar S.A."/>
            <person name="Yang D."/>
            <person name="Bader C.D."/>
            <person name="Teijaro C.N."/>
            <person name="Fluegel L."/>
            <person name="Davis C.M."/>
            <person name="Simpson J.R."/>
            <person name="Lauterbach L."/>
            <person name="Steele A.D."/>
            <person name="Gui C."/>
            <person name="Meng S."/>
            <person name="Li G."/>
            <person name="Viehrig K."/>
            <person name="Ye F."/>
            <person name="Su P."/>
            <person name="Kiefer A.F."/>
            <person name="Nichols A."/>
            <person name="Cepeda A.J."/>
            <person name="Yan W."/>
            <person name="Fan B."/>
            <person name="Jiang Y."/>
            <person name="Adhikari A."/>
            <person name="Zheng C.-J."/>
            <person name="Schuster L."/>
            <person name="Cowan T.M."/>
            <person name="Smanski M.J."/>
            <person name="Chevrette M.G."/>
            <person name="De Carvalho L.P.S."/>
            <person name="Shen B."/>
        </authorList>
    </citation>
    <scope>NUCLEOTIDE SEQUENCE [LARGE SCALE GENOMIC DNA]</scope>
    <source>
        <strain evidence="2 3">NPDC045705</strain>
    </source>
</reference>
<name>A0ABV3D1B7_STREX</name>
<dbReference type="Proteomes" id="UP001551210">
    <property type="component" value="Unassembled WGS sequence"/>
</dbReference>
<keyword evidence="3" id="KW-1185">Reference proteome</keyword>
<proteinExistence type="predicted"/>
<feature type="region of interest" description="Disordered" evidence="1">
    <location>
        <begin position="15"/>
        <end position="105"/>
    </location>
</feature>
<accession>A0ABV3D1B7</accession>